<evidence type="ECO:0000313" key="3">
    <source>
        <dbReference type="Proteomes" id="UP001501072"/>
    </source>
</evidence>
<accession>A0ABN1SV39</accession>
<protein>
    <submittedName>
        <fullName evidence="2">Uncharacterized protein</fullName>
    </submittedName>
</protein>
<reference evidence="2 3" key="1">
    <citation type="journal article" date="2019" name="Int. J. Syst. Evol. Microbiol.">
        <title>The Global Catalogue of Microorganisms (GCM) 10K type strain sequencing project: providing services to taxonomists for standard genome sequencing and annotation.</title>
        <authorList>
            <consortium name="The Broad Institute Genomics Platform"/>
            <consortium name="The Broad Institute Genome Sequencing Center for Infectious Disease"/>
            <person name="Wu L."/>
            <person name="Ma J."/>
        </authorList>
    </citation>
    <scope>NUCLEOTIDE SEQUENCE [LARGE SCALE GENOMIC DNA]</scope>
    <source>
        <strain evidence="2 3">JCM 11269</strain>
    </source>
</reference>
<evidence type="ECO:0000313" key="2">
    <source>
        <dbReference type="EMBL" id="GAA1005682.1"/>
    </source>
</evidence>
<comment type="caution">
    <text evidence="2">The sequence shown here is derived from an EMBL/GenBank/DDBJ whole genome shotgun (WGS) entry which is preliminary data.</text>
</comment>
<dbReference type="Proteomes" id="UP001501072">
    <property type="component" value="Unassembled WGS sequence"/>
</dbReference>
<dbReference type="EMBL" id="BAAAHU010000007">
    <property type="protein sequence ID" value="GAA1005682.1"/>
    <property type="molecule type" value="Genomic_DNA"/>
</dbReference>
<feature type="compositionally biased region" description="Polar residues" evidence="1">
    <location>
        <begin position="51"/>
        <end position="75"/>
    </location>
</feature>
<evidence type="ECO:0000256" key="1">
    <source>
        <dbReference type="SAM" id="MobiDB-lite"/>
    </source>
</evidence>
<feature type="region of interest" description="Disordered" evidence="1">
    <location>
        <begin position="1"/>
        <end position="111"/>
    </location>
</feature>
<sequence length="111" mass="11242">MPGGTATEPEAVRVGRGGPDDGFTSVTTLPSSRKPRGRSGNTRCLPKRSSRVTVPASQWTTAPQKPLPGSSTTRPGSAGTSGTGLGLLQGGVRSGEYARGRGPEGPSPEGR</sequence>
<organism evidence="2 3">
    <name type="scientific">Streptomyces thermogriseus</name>
    <dbReference type="NCBI Taxonomy" id="75292"/>
    <lineage>
        <taxon>Bacteria</taxon>
        <taxon>Bacillati</taxon>
        <taxon>Actinomycetota</taxon>
        <taxon>Actinomycetes</taxon>
        <taxon>Kitasatosporales</taxon>
        <taxon>Streptomycetaceae</taxon>
        <taxon>Streptomyces</taxon>
    </lineage>
</organism>
<keyword evidence="3" id="KW-1185">Reference proteome</keyword>
<gene>
    <name evidence="2" type="ORF">GCM10009564_11060</name>
</gene>
<proteinExistence type="predicted"/>
<feature type="compositionally biased region" description="Gly residues" evidence="1">
    <location>
        <begin position="79"/>
        <end position="93"/>
    </location>
</feature>
<name>A0ABN1SV39_9ACTN</name>